<evidence type="ECO:0000313" key="2">
    <source>
        <dbReference type="EMBL" id="KAF6447436.1"/>
    </source>
</evidence>
<reference evidence="2 3" key="1">
    <citation type="journal article" date="2020" name="Nature">
        <title>Six reference-quality genomes reveal evolution of bat adaptations.</title>
        <authorList>
            <person name="Jebb D."/>
            <person name="Huang Z."/>
            <person name="Pippel M."/>
            <person name="Hughes G.M."/>
            <person name="Lavrichenko K."/>
            <person name="Devanna P."/>
            <person name="Winkler S."/>
            <person name="Jermiin L.S."/>
            <person name="Skirmuntt E.C."/>
            <person name="Katzourakis A."/>
            <person name="Burkitt-Gray L."/>
            <person name="Ray D.A."/>
            <person name="Sullivan K.A.M."/>
            <person name="Roscito J.G."/>
            <person name="Kirilenko B.M."/>
            <person name="Davalos L.M."/>
            <person name="Corthals A.P."/>
            <person name="Power M.L."/>
            <person name="Jones G."/>
            <person name="Ransome R.D."/>
            <person name="Dechmann D.K.N."/>
            <person name="Locatelli A.G."/>
            <person name="Puechmaille S.J."/>
            <person name="Fedrigo O."/>
            <person name="Jarvis E.D."/>
            <person name="Hiller M."/>
            <person name="Vernes S.C."/>
            <person name="Myers E.W."/>
            <person name="Teeling E.C."/>
        </authorList>
    </citation>
    <scope>NUCLEOTIDE SEQUENCE [LARGE SCALE GENOMIC DNA]</scope>
    <source>
        <strain evidence="2">MRouAeg1</strain>
        <tissue evidence="2">Muscle</tissue>
    </source>
</reference>
<accession>A0A7J8FID2</accession>
<protein>
    <submittedName>
        <fullName evidence="2">Uncharacterized protein</fullName>
    </submittedName>
</protein>
<proteinExistence type="predicted"/>
<feature type="region of interest" description="Disordered" evidence="1">
    <location>
        <begin position="88"/>
        <end position="136"/>
    </location>
</feature>
<organism evidence="2 3">
    <name type="scientific">Rousettus aegyptiacus</name>
    <name type="common">Egyptian fruit bat</name>
    <name type="synonym">Pteropus aegyptiacus</name>
    <dbReference type="NCBI Taxonomy" id="9407"/>
    <lineage>
        <taxon>Eukaryota</taxon>
        <taxon>Metazoa</taxon>
        <taxon>Chordata</taxon>
        <taxon>Craniata</taxon>
        <taxon>Vertebrata</taxon>
        <taxon>Euteleostomi</taxon>
        <taxon>Mammalia</taxon>
        <taxon>Eutheria</taxon>
        <taxon>Laurasiatheria</taxon>
        <taxon>Chiroptera</taxon>
        <taxon>Yinpterochiroptera</taxon>
        <taxon>Pteropodoidea</taxon>
        <taxon>Pteropodidae</taxon>
        <taxon>Rousettinae</taxon>
        <taxon>Rousettus</taxon>
    </lineage>
</organism>
<keyword evidence="3" id="KW-1185">Reference proteome</keyword>
<dbReference type="PANTHER" id="PTHR37876">
    <property type="entry name" value="PROTEIN GAR2-LIKE"/>
    <property type="match status" value="1"/>
</dbReference>
<sequence>MAKVTRKPQAPNSYRQPTPSIKEKKKKVTCPFRARSQGKVPKTTMRVQRCLRRGSRKKASLQTPSPSFKSKKSRKPTLFGHYHRLNEALNQHGNKPPRSRESVKKLTTSYGLLGSQHFRGRPETSGLSVKPPRSRC</sequence>
<dbReference type="InterPro" id="IPR040433">
    <property type="entry name" value="Spermatid_TP"/>
</dbReference>
<dbReference type="Proteomes" id="UP000593571">
    <property type="component" value="Unassembled WGS sequence"/>
</dbReference>
<evidence type="ECO:0000313" key="3">
    <source>
        <dbReference type="Proteomes" id="UP000593571"/>
    </source>
</evidence>
<feature type="compositionally biased region" description="Basic residues" evidence="1">
    <location>
        <begin position="49"/>
        <end position="59"/>
    </location>
</feature>
<dbReference type="EMBL" id="JACASE010000007">
    <property type="protein sequence ID" value="KAF6447436.1"/>
    <property type="molecule type" value="Genomic_DNA"/>
</dbReference>
<dbReference type="AlphaFoldDB" id="A0A7J8FID2"/>
<comment type="caution">
    <text evidence="2">The sequence shown here is derived from an EMBL/GenBank/DDBJ whole genome shotgun (WGS) entry which is preliminary data.</text>
</comment>
<evidence type="ECO:0000256" key="1">
    <source>
        <dbReference type="SAM" id="MobiDB-lite"/>
    </source>
</evidence>
<feature type="compositionally biased region" description="Polar residues" evidence="1">
    <location>
        <begin position="10"/>
        <end position="19"/>
    </location>
</feature>
<name>A0A7J8FID2_ROUAE</name>
<feature type="region of interest" description="Disordered" evidence="1">
    <location>
        <begin position="1"/>
        <end position="75"/>
    </location>
</feature>
<gene>
    <name evidence="2" type="ORF">HJG63_011897</name>
</gene>
<dbReference type="PANTHER" id="PTHR37876:SF1">
    <property type="entry name" value="SERINE_ARGININE REPETITIVE MATRIX PROTEIN 4-LIKE-RELATED"/>
    <property type="match status" value="1"/>
</dbReference>